<feature type="coiled-coil region" evidence="7">
    <location>
        <begin position="164"/>
        <end position="191"/>
    </location>
</feature>
<proteinExistence type="inferred from homology"/>
<evidence type="ECO:0000256" key="2">
    <source>
        <dbReference type="ARBA" id="ARBA00009063"/>
    </source>
</evidence>
<dbReference type="GO" id="GO:0048278">
    <property type="term" value="P:vesicle docking"/>
    <property type="evidence" value="ECO:0007669"/>
    <property type="project" value="TreeGrafter"/>
</dbReference>
<dbReference type="FunFam" id="1.20.58.70:FF:000008">
    <property type="entry name" value="Syntaxin family protein"/>
    <property type="match status" value="1"/>
</dbReference>
<evidence type="ECO:0000256" key="1">
    <source>
        <dbReference type="ARBA" id="ARBA00004211"/>
    </source>
</evidence>
<comment type="subcellular location">
    <subcellularLocation>
        <location evidence="1">Membrane</location>
        <topology evidence="1">Single-pass type IV membrane protein</topology>
    </subcellularLocation>
</comment>
<dbReference type="SUPFAM" id="SSF47661">
    <property type="entry name" value="t-snare proteins"/>
    <property type="match status" value="1"/>
</dbReference>
<feature type="domain" description="Syntaxin N-terminal" evidence="10">
    <location>
        <begin position="112"/>
        <end position="224"/>
    </location>
</feature>
<keyword evidence="3 9" id="KW-0812">Transmembrane</keyword>
<evidence type="ECO:0000313" key="12">
    <source>
        <dbReference type="Proteomes" id="UP000800040"/>
    </source>
</evidence>
<evidence type="ECO:0000256" key="4">
    <source>
        <dbReference type="ARBA" id="ARBA00022989"/>
    </source>
</evidence>
<keyword evidence="6 9" id="KW-0472">Membrane</keyword>
<reference evidence="11" key="1">
    <citation type="submission" date="2020-01" db="EMBL/GenBank/DDBJ databases">
        <authorList>
            <consortium name="DOE Joint Genome Institute"/>
            <person name="Haridas S."/>
            <person name="Albert R."/>
            <person name="Binder M."/>
            <person name="Bloem J."/>
            <person name="Labutti K."/>
            <person name="Salamov A."/>
            <person name="Andreopoulos B."/>
            <person name="Baker S.E."/>
            <person name="Barry K."/>
            <person name="Bills G."/>
            <person name="Bluhm B.H."/>
            <person name="Cannon C."/>
            <person name="Castanera R."/>
            <person name="Culley D.E."/>
            <person name="Daum C."/>
            <person name="Ezra D."/>
            <person name="Gonzalez J.B."/>
            <person name="Henrissat B."/>
            <person name="Kuo A."/>
            <person name="Liang C."/>
            <person name="Lipzen A."/>
            <person name="Lutzoni F."/>
            <person name="Magnuson J."/>
            <person name="Mondo S."/>
            <person name="Nolan M."/>
            <person name="Ohm R."/>
            <person name="Pangilinan J."/>
            <person name="Park H.-J."/>
            <person name="Ramirez L."/>
            <person name="Alfaro M."/>
            <person name="Sun H."/>
            <person name="Tritt A."/>
            <person name="Yoshinaga Y."/>
            <person name="Zwiers L.-H."/>
            <person name="Turgeon B.G."/>
            <person name="Goodwin S.B."/>
            <person name="Spatafora J.W."/>
            <person name="Crous P.W."/>
            <person name="Grigoriev I.V."/>
        </authorList>
    </citation>
    <scope>NUCLEOTIDE SEQUENCE</scope>
    <source>
        <strain evidence="11">P77</strain>
    </source>
</reference>
<dbReference type="GO" id="GO:0031201">
    <property type="term" value="C:SNARE complex"/>
    <property type="evidence" value="ECO:0007669"/>
    <property type="project" value="TreeGrafter"/>
</dbReference>
<dbReference type="PANTHER" id="PTHR19957:SF307">
    <property type="entry name" value="PROTEIN SSO1-RELATED"/>
    <property type="match status" value="1"/>
</dbReference>
<dbReference type="Proteomes" id="UP000800040">
    <property type="component" value="Unassembled WGS sequence"/>
</dbReference>
<comment type="similarity">
    <text evidence="2">Belongs to the syntaxin family.</text>
</comment>
<dbReference type="InterPro" id="IPR045242">
    <property type="entry name" value="Syntaxin"/>
</dbReference>
<dbReference type="EMBL" id="ML975433">
    <property type="protein sequence ID" value="KAF1829616.1"/>
    <property type="molecule type" value="Genomic_DNA"/>
</dbReference>
<dbReference type="GO" id="GO:0006887">
    <property type="term" value="P:exocytosis"/>
    <property type="evidence" value="ECO:0007669"/>
    <property type="project" value="TreeGrafter"/>
</dbReference>
<keyword evidence="12" id="KW-1185">Reference proteome</keyword>
<name>A0A6A5K0N6_9PLEO</name>
<keyword evidence="5 7" id="KW-0175">Coiled coil</keyword>
<dbReference type="PANTHER" id="PTHR19957">
    <property type="entry name" value="SYNTAXIN"/>
    <property type="match status" value="1"/>
</dbReference>
<dbReference type="AlphaFoldDB" id="A0A6A5K0N6"/>
<dbReference type="GO" id="GO:0006906">
    <property type="term" value="P:vesicle fusion"/>
    <property type="evidence" value="ECO:0007669"/>
    <property type="project" value="TreeGrafter"/>
</dbReference>
<feature type="compositionally biased region" description="Polar residues" evidence="8">
    <location>
        <begin position="46"/>
        <end position="80"/>
    </location>
</feature>
<accession>A0A6A5K0N6</accession>
<dbReference type="Gene3D" id="1.20.58.70">
    <property type="match status" value="1"/>
</dbReference>
<gene>
    <name evidence="11" type="ORF">BDW02DRAFT_573793</name>
</gene>
<dbReference type="InterPro" id="IPR006011">
    <property type="entry name" value="Syntaxin_N"/>
</dbReference>
<keyword evidence="4 9" id="KW-1133">Transmembrane helix</keyword>
<organism evidence="11 12">
    <name type="scientific">Decorospora gaudefroyi</name>
    <dbReference type="NCBI Taxonomy" id="184978"/>
    <lineage>
        <taxon>Eukaryota</taxon>
        <taxon>Fungi</taxon>
        <taxon>Dikarya</taxon>
        <taxon>Ascomycota</taxon>
        <taxon>Pezizomycotina</taxon>
        <taxon>Dothideomycetes</taxon>
        <taxon>Pleosporomycetidae</taxon>
        <taxon>Pleosporales</taxon>
        <taxon>Pleosporineae</taxon>
        <taxon>Pleosporaceae</taxon>
        <taxon>Decorospora</taxon>
    </lineage>
</organism>
<dbReference type="GO" id="GO:0000149">
    <property type="term" value="F:SNARE binding"/>
    <property type="evidence" value="ECO:0007669"/>
    <property type="project" value="TreeGrafter"/>
</dbReference>
<evidence type="ECO:0000256" key="6">
    <source>
        <dbReference type="ARBA" id="ARBA00023136"/>
    </source>
</evidence>
<evidence type="ECO:0000256" key="5">
    <source>
        <dbReference type="ARBA" id="ARBA00023054"/>
    </source>
</evidence>
<sequence length="376" mass="41014">MSQNYQQYGGNPYGQAEAGYGGQSQSNPYGGSGYGSSNPYGGGYDEQQQLNPPATLQHGDSNYSQPSQYSQAGALSPSHTHAQHIPHTDVPMSDLPAQGNALASAPMEAPGARPLSTEDFFARLDGAKQRIGQLSSDIAAIASVHQRMLSSPDNGSTAELESIVTNTQIRNTQIKDEIKFLERDAARDSNDKVKKTQVKALKQTFKTQLEDFQKEEADYSKRYREAVGRQYRIINPDATDAEVNEIANSDLGDEGIFAQALKSNRSGQASSVLGAVRARHNDIQRIEKTMAELALLFTQLNEQVIYQEPQVQGAEDHTAKARDEGTKAGEQLDAGIKSARRAQKLKWWILLVVVLILCIIALALGLYFGLKDKNSA</sequence>
<dbReference type="OrthoDB" id="10255013at2759"/>
<protein>
    <submittedName>
        <fullName evidence="11">t-SNARE</fullName>
    </submittedName>
</protein>
<dbReference type="GO" id="GO:0005484">
    <property type="term" value="F:SNAP receptor activity"/>
    <property type="evidence" value="ECO:0007669"/>
    <property type="project" value="TreeGrafter"/>
</dbReference>
<dbReference type="Pfam" id="PF00804">
    <property type="entry name" value="Syntaxin"/>
    <property type="match status" value="1"/>
</dbReference>
<evidence type="ECO:0000256" key="8">
    <source>
        <dbReference type="SAM" id="MobiDB-lite"/>
    </source>
</evidence>
<dbReference type="GO" id="GO:0005886">
    <property type="term" value="C:plasma membrane"/>
    <property type="evidence" value="ECO:0007669"/>
    <property type="project" value="TreeGrafter"/>
</dbReference>
<dbReference type="InterPro" id="IPR010989">
    <property type="entry name" value="SNARE"/>
</dbReference>
<dbReference type="GO" id="GO:0006886">
    <property type="term" value="P:intracellular protein transport"/>
    <property type="evidence" value="ECO:0007669"/>
    <property type="project" value="TreeGrafter"/>
</dbReference>
<evidence type="ECO:0000256" key="3">
    <source>
        <dbReference type="ARBA" id="ARBA00022692"/>
    </source>
</evidence>
<evidence type="ECO:0000313" key="11">
    <source>
        <dbReference type="EMBL" id="KAF1829616.1"/>
    </source>
</evidence>
<evidence type="ECO:0000259" key="10">
    <source>
        <dbReference type="SMART" id="SM00503"/>
    </source>
</evidence>
<feature type="transmembrane region" description="Helical" evidence="9">
    <location>
        <begin position="347"/>
        <end position="370"/>
    </location>
</feature>
<feature type="compositionally biased region" description="Gly residues" evidence="8">
    <location>
        <begin position="30"/>
        <end position="44"/>
    </location>
</feature>
<dbReference type="SMART" id="SM00503">
    <property type="entry name" value="SynN"/>
    <property type="match status" value="1"/>
</dbReference>
<dbReference type="GO" id="GO:0012505">
    <property type="term" value="C:endomembrane system"/>
    <property type="evidence" value="ECO:0007669"/>
    <property type="project" value="TreeGrafter"/>
</dbReference>
<feature type="region of interest" description="Disordered" evidence="8">
    <location>
        <begin position="1"/>
        <end position="98"/>
    </location>
</feature>
<evidence type="ECO:0000256" key="7">
    <source>
        <dbReference type="SAM" id="Coils"/>
    </source>
</evidence>
<dbReference type="CDD" id="cd15849">
    <property type="entry name" value="SNARE_Sso1"/>
    <property type="match status" value="1"/>
</dbReference>
<evidence type="ECO:0000256" key="9">
    <source>
        <dbReference type="SAM" id="Phobius"/>
    </source>
</evidence>